<dbReference type="EMBL" id="CP003969">
    <property type="protein sequence ID" value="AGP38186.1"/>
    <property type="molecule type" value="Genomic_DNA"/>
</dbReference>
<evidence type="ECO:0000256" key="3">
    <source>
        <dbReference type="ARBA" id="ARBA00023125"/>
    </source>
</evidence>
<dbReference type="PANTHER" id="PTHR30408">
    <property type="entry name" value="TYPE-1 RESTRICTION ENZYME ECOKI SPECIFICITY PROTEIN"/>
    <property type="match status" value="1"/>
</dbReference>
<evidence type="ECO:0000256" key="1">
    <source>
        <dbReference type="ARBA" id="ARBA00010923"/>
    </source>
</evidence>
<keyword evidence="3" id="KW-0238">DNA-binding</keyword>
<accession>S4Y121</accession>
<dbReference type="InterPro" id="IPR044946">
    <property type="entry name" value="Restrct_endonuc_typeI_TRD_sf"/>
</dbReference>
<evidence type="ECO:0000313" key="6">
    <source>
        <dbReference type="Proteomes" id="UP000014803"/>
    </source>
</evidence>
<evidence type="ECO:0000256" key="2">
    <source>
        <dbReference type="ARBA" id="ARBA00022747"/>
    </source>
</evidence>
<proteinExistence type="inferred from homology"/>
<dbReference type="InterPro" id="IPR000055">
    <property type="entry name" value="Restrct_endonuc_typeI_TRD"/>
</dbReference>
<dbReference type="AlphaFoldDB" id="S4Y121"/>
<dbReference type="Gene3D" id="1.10.287.1120">
    <property type="entry name" value="Bipartite methylase S protein"/>
    <property type="match status" value="1"/>
</dbReference>
<dbReference type="InterPro" id="IPR052021">
    <property type="entry name" value="Type-I_RS_S_subunit"/>
</dbReference>
<evidence type="ECO:0000259" key="4">
    <source>
        <dbReference type="Pfam" id="PF01420"/>
    </source>
</evidence>
<gene>
    <name evidence="5" type="ORF">SCE1572_29150</name>
</gene>
<dbReference type="Proteomes" id="UP000014803">
    <property type="component" value="Chromosome"/>
</dbReference>
<dbReference type="PATRIC" id="fig|1254432.3.peg.6579"/>
<keyword evidence="2" id="KW-0680">Restriction system</keyword>
<dbReference type="HOGENOM" id="CLU_021095_2_1_7"/>
<dbReference type="eggNOG" id="COG0732">
    <property type="taxonomic scope" value="Bacteria"/>
</dbReference>
<evidence type="ECO:0000313" key="5">
    <source>
        <dbReference type="EMBL" id="AGP38186.1"/>
    </source>
</evidence>
<feature type="domain" description="Type I restriction modification DNA specificity" evidence="4">
    <location>
        <begin position="107"/>
        <end position="257"/>
    </location>
</feature>
<protein>
    <recommendedName>
        <fullName evidence="4">Type I restriction modification DNA specificity domain-containing protein</fullName>
    </recommendedName>
</protein>
<name>S4Y121_SORCE</name>
<dbReference type="GO" id="GO:0003677">
    <property type="term" value="F:DNA binding"/>
    <property type="evidence" value="ECO:0007669"/>
    <property type="project" value="UniProtKB-KW"/>
</dbReference>
<organism evidence="5 6">
    <name type="scientific">Sorangium cellulosum So0157-2</name>
    <dbReference type="NCBI Taxonomy" id="1254432"/>
    <lineage>
        <taxon>Bacteria</taxon>
        <taxon>Pseudomonadati</taxon>
        <taxon>Myxococcota</taxon>
        <taxon>Polyangia</taxon>
        <taxon>Polyangiales</taxon>
        <taxon>Polyangiaceae</taxon>
        <taxon>Sorangium</taxon>
    </lineage>
</organism>
<reference evidence="5 6" key="1">
    <citation type="journal article" date="2013" name="Sci. Rep.">
        <title>Extraordinary expansion of a Sorangium cellulosum genome from an alkaline milieu.</title>
        <authorList>
            <person name="Han K."/>
            <person name="Li Z.F."/>
            <person name="Peng R."/>
            <person name="Zhu L.P."/>
            <person name="Zhou T."/>
            <person name="Wang L.G."/>
            <person name="Li S.G."/>
            <person name="Zhang X.B."/>
            <person name="Hu W."/>
            <person name="Wu Z.H."/>
            <person name="Qin N."/>
            <person name="Li Y.Z."/>
        </authorList>
    </citation>
    <scope>NUCLEOTIDE SEQUENCE [LARGE SCALE GENOMIC DNA]</scope>
    <source>
        <strain evidence="5 6">So0157-2</strain>
    </source>
</reference>
<dbReference type="KEGG" id="scu:SCE1572_29150"/>
<dbReference type="REBASE" id="66725">
    <property type="entry name" value="S.Sce1572ORF29145P"/>
</dbReference>
<dbReference type="PANTHER" id="PTHR30408:SF13">
    <property type="entry name" value="TYPE I RESTRICTION ENZYME HINDI SPECIFICITY SUBUNIT"/>
    <property type="match status" value="1"/>
</dbReference>
<dbReference type="Pfam" id="PF01420">
    <property type="entry name" value="Methylase_S"/>
    <property type="match status" value="1"/>
</dbReference>
<dbReference type="Gene3D" id="3.90.220.20">
    <property type="entry name" value="DNA methylase specificity domains"/>
    <property type="match status" value="1"/>
</dbReference>
<dbReference type="STRING" id="1254432.SCE1572_29150"/>
<sequence length="299" mass="33402">MPPLHIQRAIAFVLGSLDDKIELNRRMNETLEAMARALFKSWFVDFDPVRAKMEGRAPAGMDAETAALFPDSFEDSKIGPIPKGWRPATVGDLVVELRGEIRTGPFGTTLQASEYTEAGSLGVPVIAVRDIRDGYLELDNKTPRVPLETAERLSTFKVTGGDIIFGRKGAVERFAIIAKHEANWLMGSDCIRLRLTPQVAEWLRCAFLQIRHREWMAQNATGTTMPSLNQDIIARIPIIWPTTLLAEAFTKIVEVLDVRVQANRQESMTLTRLRDALLPRLLSGELRVKDAERLAEAAL</sequence>
<dbReference type="GO" id="GO:0009307">
    <property type="term" value="P:DNA restriction-modification system"/>
    <property type="evidence" value="ECO:0007669"/>
    <property type="project" value="UniProtKB-KW"/>
</dbReference>
<dbReference type="SUPFAM" id="SSF116734">
    <property type="entry name" value="DNA methylase specificity domain"/>
    <property type="match status" value="2"/>
</dbReference>
<comment type="similarity">
    <text evidence="1">Belongs to the type-I restriction system S methylase family.</text>
</comment>